<dbReference type="PANTHER" id="PTHR24153:SF8">
    <property type="entry name" value="FORKED, ISOFORM F"/>
    <property type="match status" value="1"/>
</dbReference>
<keyword evidence="2" id="KW-0040">ANK repeat</keyword>
<dbReference type="PANTHER" id="PTHR24153">
    <property type="entry name" value="ESPIN"/>
    <property type="match status" value="1"/>
</dbReference>
<name>A0AAD3HE12_9STRA</name>
<dbReference type="GO" id="GO:0051015">
    <property type="term" value="F:actin filament binding"/>
    <property type="evidence" value="ECO:0007669"/>
    <property type="project" value="TreeGrafter"/>
</dbReference>
<evidence type="ECO:0000313" key="4">
    <source>
        <dbReference type="Proteomes" id="UP001054902"/>
    </source>
</evidence>
<evidence type="ECO:0000256" key="2">
    <source>
        <dbReference type="ARBA" id="ARBA00023043"/>
    </source>
</evidence>
<dbReference type="AlphaFoldDB" id="A0AAD3HE12"/>
<dbReference type="EMBL" id="BLLK01000069">
    <property type="protein sequence ID" value="GFH59821.1"/>
    <property type="molecule type" value="Genomic_DNA"/>
</dbReference>
<organism evidence="3 4">
    <name type="scientific">Chaetoceros tenuissimus</name>
    <dbReference type="NCBI Taxonomy" id="426638"/>
    <lineage>
        <taxon>Eukaryota</taxon>
        <taxon>Sar</taxon>
        <taxon>Stramenopiles</taxon>
        <taxon>Ochrophyta</taxon>
        <taxon>Bacillariophyta</taxon>
        <taxon>Coscinodiscophyceae</taxon>
        <taxon>Chaetocerotophycidae</taxon>
        <taxon>Chaetocerotales</taxon>
        <taxon>Chaetocerotaceae</taxon>
        <taxon>Chaetoceros</taxon>
    </lineage>
</organism>
<dbReference type="GO" id="GO:0051017">
    <property type="term" value="P:actin filament bundle assembly"/>
    <property type="evidence" value="ECO:0007669"/>
    <property type="project" value="TreeGrafter"/>
</dbReference>
<dbReference type="GO" id="GO:0005737">
    <property type="term" value="C:cytoplasm"/>
    <property type="evidence" value="ECO:0007669"/>
    <property type="project" value="TreeGrafter"/>
</dbReference>
<dbReference type="InterPro" id="IPR002110">
    <property type="entry name" value="Ankyrin_rpt"/>
</dbReference>
<evidence type="ECO:0000313" key="3">
    <source>
        <dbReference type="EMBL" id="GFH59821.1"/>
    </source>
</evidence>
<dbReference type="SUPFAM" id="SSF48403">
    <property type="entry name" value="Ankyrin repeat"/>
    <property type="match status" value="2"/>
</dbReference>
<keyword evidence="1" id="KW-0677">Repeat</keyword>
<gene>
    <name evidence="3" type="ORF">CTEN210_16297</name>
</gene>
<dbReference type="InterPro" id="IPR036770">
    <property type="entry name" value="Ankyrin_rpt-contain_sf"/>
</dbReference>
<sequence length="423" mass="47397">MSYWCQRPQDPTGQTVLQLVTNIKYLSWEAVEDRLAKFPRDAAEKDRFGLTSLHHVIRKRHCQVPLHIIKYLIQADTSVLKLSDSQTGRNALHIACIDHSSDEVNGYPIIQMILDAYPEGARHIDKEGRIPLHKVQSIPIARELIKVYPDGLGIRSSFGRLPLHDAVSDNSIPPEVVEELIVQGRAQKIGTQCGDGNYCGGVLVKDGVGEMPIKILFRRLLFSSKSTKDGLVIDSDSPLWTKLCIIARASYLAINEFPKDWKSKEIPLLHTLVEFGGHVDIIQHALDLYPHEILMRDSKGRTPLCIASETVDNGDHTGIKTREGVIDVLLDARRSGKEAAKMVNHEQRLPLHVAVEKGRSWHNGVETIVNAEPMALQTRDMQTGLYPFQLAAIQSFNWDNADINTVYSLLYANPDVMRSIADD</sequence>
<protein>
    <submittedName>
        <fullName evidence="3">Uncharacterized protein</fullName>
    </submittedName>
</protein>
<keyword evidence="4" id="KW-1185">Reference proteome</keyword>
<proteinExistence type="predicted"/>
<dbReference type="Gene3D" id="1.25.40.20">
    <property type="entry name" value="Ankyrin repeat-containing domain"/>
    <property type="match status" value="2"/>
</dbReference>
<dbReference type="InterPro" id="IPR052420">
    <property type="entry name" value="Espin/Espin-like"/>
</dbReference>
<comment type="caution">
    <text evidence="3">The sequence shown here is derived from an EMBL/GenBank/DDBJ whole genome shotgun (WGS) entry which is preliminary data.</text>
</comment>
<dbReference type="SMART" id="SM00248">
    <property type="entry name" value="ANK"/>
    <property type="match status" value="6"/>
</dbReference>
<dbReference type="Proteomes" id="UP001054902">
    <property type="component" value="Unassembled WGS sequence"/>
</dbReference>
<evidence type="ECO:0000256" key="1">
    <source>
        <dbReference type="ARBA" id="ARBA00022737"/>
    </source>
</evidence>
<reference evidence="3 4" key="1">
    <citation type="journal article" date="2021" name="Sci. Rep.">
        <title>The genome of the diatom Chaetoceros tenuissimus carries an ancient integrated fragment of an extant virus.</title>
        <authorList>
            <person name="Hongo Y."/>
            <person name="Kimura K."/>
            <person name="Takaki Y."/>
            <person name="Yoshida Y."/>
            <person name="Baba S."/>
            <person name="Kobayashi G."/>
            <person name="Nagasaki K."/>
            <person name="Hano T."/>
            <person name="Tomaru Y."/>
        </authorList>
    </citation>
    <scope>NUCLEOTIDE SEQUENCE [LARGE SCALE GENOMIC DNA]</scope>
    <source>
        <strain evidence="3 4">NIES-3715</strain>
    </source>
</reference>
<accession>A0AAD3HE12</accession>